<dbReference type="EMBL" id="OX459119">
    <property type="protein sequence ID" value="CAI9094318.1"/>
    <property type="molecule type" value="Genomic_DNA"/>
</dbReference>
<name>A0AAV1CI45_OLDCO</name>
<dbReference type="InterPro" id="IPR011990">
    <property type="entry name" value="TPR-like_helical_dom_sf"/>
</dbReference>
<sequence length="580" mass="63666">MSLNLLCSHRFPLPLYCSFSPSSHKFPFPSATLFCIFFHHQHHYSSSRTADLFTLKASSSSSSSNDSPTKEKVVSELLDEELLSAVSAAKDADQVLDIIANRTNRISGFVGPSDCCLILSAAIGRGNADLALSVFGAMRSSAFDSEVGEYDNQVQRWKWSRPDVDTYNLLIQGLASLLRVSDALRIISSICRVGVSPSEEVPFGKVIKCPSCMIAVAVAQPQHGVQIVSCSKCRYQYELVSGTISSIESEEISMDVPAWKRGLSILQIVKLNIPAAVHSIVVETPSGLARTHKFATETVDLPAQEGERVTIALAAPETVYREVGPFRLSSKLPNFFPGEPMCLTNHSDGRESALLRAPVKENGTSLTNPSVLFPLLVMLASGDAATGIIDPSLPKLILAAGVSSFVVGATFSNLVYPQLGKLPQKLVDTLAIRQQLLSQYDVLQSRIKELQKASENEVWMLARLCQLEKKILAVGEPSYRARRSRVKRVQDSLETSLKKRIELIESYARISSMIEIEVEMDSDVLAAEAATNVENIAGQIQQIMEIENLEEKWRLQAEANDEAERLLSTEPIPTEQVTDR</sequence>
<evidence type="ECO:0000313" key="3">
    <source>
        <dbReference type="EMBL" id="CAI9094318.1"/>
    </source>
</evidence>
<dbReference type="PANTHER" id="PTHR37381:SF1">
    <property type="entry name" value="PENTATRICOPEPTIDE REPEAT (PPR) SUPERFAMILY PROTEIN"/>
    <property type="match status" value="1"/>
</dbReference>
<dbReference type="AlphaFoldDB" id="A0AAV1CI45"/>
<evidence type="ECO:0000256" key="1">
    <source>
        <dbReference type="ARBA" id="ARBA00022737"/>
    </source>
</evidence>
<dbReference type="PROSITE" id="PS51375">
    <property type="entry name" value="PPR"/>
    <property type="match status" value="1"/>
</dbReference>
<dbReference type="Gene3D" id="1.25.40.10">
    <property type="entry name" value="Tetratricopeptide repeat domain"/>
    <property type="match status" value="1"/>
</dbReference>
<evidence type="ECO:0000313" key="4">
    <source>
        <dbReference type="Proteomes" id="UP001161247"/>
    </source>
</evidence>
<dbReference type="PANTHER" id="PTHR37381">
    <property type="entry name" value="PENTATRICOPEPTIDE REPEAT (PPR) SUPERFAMILY PROTEIN"/>
    <property type="match status" value="1"/>
</dbReference>
<keyword evidence="4" id="KW-1185">Reference proteome</keyword>
<keyword evidence="1" id="KW-0677">Repeat</keyword>
<organism evidence="3 4">
    <name type="scientific">Oldenlandia corymbosa var. corymbosa</name>
    <dbReference type="NCBI Taxonomy" id="529605"/>
    <lineage>
        <taxon>Eukaryota</taxon>
        <taxon>Viridiplantae</taxon>
        <taxon>Streptophyta</taxon>
        <taxon>Embryophyta</taxon>
        <taxon>Tracheophyta</taxon>
        <taxon>Spermatophyta</taxon>
        <taxon>Magnoliopsida</taxon>
        <taxon>eudicotyledons</taxon>
        <taxon>Gunneridae</taxon>
        <taxon>Pentapetalae</taxon>
        <taxon>asterids</taxon>
        <taxon>lamiids</taxon>
        <taxon>Gentianales</taxon>
        <taxon>Rubiaceae</taxon>
        <taxon>Rubioideae</taxon>
        <taxon>Spermacoceae</taxon>
        <taxon>Hedyotis-Oldenlandia complex</taxon>
        <taxon>Oldenlandia</taxon>
    </lineage>
</organism>
<feature type="repeat" description="PPR" evidence="2">
    <location>
        <begin position="163"/>
        <end position="197"/>
    </location>
</feature>
<dbReference type="Proteomes" id="UP001161247">
    <property type="component" value="Chromosome 2"/>
</dbReference>
<evidence type="ECO:0000256" key="2">
    <source>
        <dbReference type="PROSITE-ProRule" id="PRU00708"/>
    </source>
</evidence>
<reference evidence="3" key="1">
    <citation type="submission" date="2023-03" db="EMBL/GenBank/DDBJ databases">
        <authorList>
            <person name="Julca I."/>
        </authorList>
    </citation>
    <scope>NUCLEOTIDE SEQUENCE</scope>
</reference>
<gene>
    <name evidence="3" type="ORF">OLC1_LOCUS5510</name>
</gene>
<accession>A0AAV1CI45</accession>
<dbReference type="InterPro" id="IPR002885">
    <property type="entry name" value="PPR_rpt"/>
</dbReference>
<protein>
    <submittedName>
        <fullName evidence="3">OLC1v1030038C3</fullName>
    </submittedName>
</protein>
<proteinExistence type="predicted"/>